<dbReference type="NCBIfam" id="TIGR01068">
    <property type="entry name" value="thioredoxin"/>
    <property type="match status" value="1"/>
</dbReference>
<dbReference type="PRINTS" id="PR00421">
    <property type="entry name" value="THIOREDOXIN"/>
</dbReference>
<comment type="caution">
    <text evidence="9">The sequence shown here is derived from an EMBL/GenBank/DDBJ whole genome shotgun (WGS) entry which is preliminary data.</text>
</comment>
<name>A0A7W9ZT45_RHILE</name>
<dbReference type="EMBL" id="JACIIJ010000007">
    <property type="protein sequence ID" value="MBB6222332.1"/>
    <property type="molecule type" value="Genomic_DNA"/>
</dbReference>
<accession>A0A7W9ZT45</accession>
<evidence type="ECO:0000256" key="6">
    <source>
        <dbReference type="ARBA" id="ARBA00023284"/>
    </source>
</evidence>
<evidence type="ECO:0000256" key="7">
    <source>
        <dbReference type="NCBIfam" id="TIGR01068"/>
    </source>
</evidence>
<evidence type="ECO:0000259" key="8">
    <source>
        <dbReference type="PROSITE" id="PS51352"/>
    </source>
</evidence>
<evidence type="ECO:0000313" key="10">
    <source>
        <dbReference type="Proteomes" id="UP000517187"/>
    </source>
</evidence>
<evidence type="ECO:0000256" key="4">
    <source>
        <dbReference type="ARBA" id="ARBA00022982"/>
    </source>
</evidence>
<sequence length="146" mass="16314">MPSTMKIVCPHCLSVNRLGADRDARRAKCGKCSEHLFDGRPHAVNEAAFDRHITRNDIPVVADFWAEWCGPCKMMTPIFEAVTTEMEPALRFLKVDTEAVPALAARFQLRSIPMLMVFRNGNLLAHRAGALERDKLRAWLASLPAG</sequence>
<evidence type="ECO:0000256" key="3">
    <source>
        <dbReference type="ARBA" id="ARBA00022723"/>
    </source>
</evidence>
<dbReference type="Pfam" id="PF00085">
    <property type="entry name" value="Thioredoxin"/>
    <property type="match status" value="1"/>
</dbReference>
<dbReference type="InterPro" id="IPR005746">
    <property type="entry name" value="Thioredoxin"/>
</dbReference>
<dbReference type="InterPro" id="IPR013766">
    <property type="entry name" value="Thioredoxin_domain"/>
</dbReference>
<dbReference type="Gene3D" id="3.40.30.10">
    <property type="entry name" value="Glutaredoxin"/>
    <property type="match status" value="1"/>
</dbReference>
<proteinExistence type="inferred from homology"/>
<reference evidence="9 10" key="1">
    <citation type="submission" date="2020-08" db="EMBL/GenBank/DDBJ databases">
        <title>Genomic Encyclopedia of Type Strains, Phase IV (KMG-V): Genome sequencing to study the core and pangenomes of soil and plant-associated prokaryotes.</title>
        <authorList>
            <person name="Whitman W."/>
        </authorList>
    </citation>
    <scope>NUCLEOTIDE SEQUENCE [LARGE SCALE GENOMIC DNA]</scope>
    <source>
        <strain evidence="9 10">SEMIA 4011</strain>
    </source>
</reference>
<dbReference type="Gene3D" id="2.30.30.380">
    <property type="entry name" value="Zn-finger domain of Sec23/24"/>
    <property type="match status" value="1"/>
</dbReference>
<dbReference type="GO" id="GO:0046872">
    <property type="term" value="F:metal ion binding"/>
    <property type="evidence" value="ECO:0007669"/>
    <property type="project" value="UniProtKB-KW"/>
</dbReference>
<keyword evidence="4" id="KW-0249">Electron transport</keyword>
<keyword evidence="3" id="KW-0479">Metal-binding</keyword>
<comment type="similarity">
    <text evidence="1">Belongs to the thioredoxin family.</text>
</comment>
<dbReference type="CDD" id="cd02947">
    <property type="entry name" value="TRX_family"/>
    <property type="match status" value="1"/>
</dbReference>
<feature type="domain" description="Thioredoxin" evidence="8">
    <location>
        <begin position="34"/>
        <end position="145"/>
    </location>
</feature>
<dbReference type="NCBIfam" id="NF008229">
    <property type="entry name" value="PRK10996.1"/>
    <property type="match status" value="1"/>
</dbReference>
<evidence type="ECO:0000256" key="5">
    <source>
        <dbReference type="ARBA" id="ARBA00023157"/>
    </source>
</evidence>
<dbReference type="InterPro" id="IPR017937">
    <property type="entry name" value="Thioredoxin_CS"/>
</dbReference>
<dbReference type="GO" id="GO:0005737">
    <property type="term" value="C:cytoplasm"/>
    <property type="evidence" value="ECO:0007669"/>
    <property type="project" value="TreeGrafter"/>
</dbReference>
<dbReference type="GO" id="GO:0015035">
    <property type="term" value="F:protein-disulfide reductase activity"/>
    <property type="evidence" value="ECO:0007669"/>
    <property type="project" value="UniProtKB-UniRule"/>
</dbReference>
<dbReference type="SUPFAM" id="SSF52833">
    <property type="entry name" value="Thioredoxin-like"/>
    <property type="match status" value="1"/>
</dbReference>
<dbReference type="InterPro" id="IPR036249">
    <property type="entry name" value="Thioredoxin-like_sf"/>
</dbReference>
<evidence type="ECO:0000256" key="1">
    <source>
        <dbReference type="ARBA" id="ARBA00008987"/>
    </source>
</evidence>
<dbReference type="PANTHER" id="PTHR45663">
    <property type="entry name" value="GEO12009P1"/>
    <property type="match status" value="1"/>
</dbReference>
<dbReference type="RefSeq" id="WP_054184842.1">
    <property type="nucleotide sequence ID" value="NZ_JACIIJ010000007.1"/>
</dbReference>
<keyword evidence="9" id="KW-0560">Oxidoreductase</keyword>
<keyword evidence="6" id="KW-0676">Redox-active center</keyword>
<gene>
    <name evidence="9" type="ORF">GGE66_003316</name>
</gene>
<evidence type="ECO:0000256" key="2">
    <source>
        <dbReference type="ARBA" id="ARBA00022448"/>
    </source>
</evidence>
<keyword evidence="2" id="KW-0813">Transport</keyword>
<organism evidence="9 10">
    <name type="scientific">Rhizobium leguminosarum</name>
    <dbReference type="NCBI Taxonomy" id="384"/>
    <lineage>
        <taxon>Bacteria</taxon>
        <taxon>Pseudomonadati</taxon>
        <taxon>Pseudomonadota</taxon>
        <taxon>Alphaproteobacteria</taxon>
        <taxon>Hyphomicrobiales</taxon>
        <taxon>Rhizobiaceae</taxon>
        <taxon>Rhizobium/Agrobacterium group</taxon>
        <taxon>Rhizobium</taxon>
    </lineage>
</organism>
<dbReference type="PANTHER" id="PTHR45663:SF11">
    <property type="entry name" value="GEO12009P1"/>
    <property type="match status" value="1"/>
</dbReference>
<dbReference type="PROSITE" id="PS00194">
    <property type="entry name" value="THIOREDOXIN_1"/>
    <property type="match status" value="1"/>
</dbReference>
<dbReference type="Pfam" id="PF21352">
    <property type="entry name" value="Zn_ribbon_Thio2"/>
    <property type="match status" value="1"/>
</dbReference>
<protein>
    <recommendedName>
        <fullName evidence="7">Thioredoxin</fullName>
    </recommendedName>
</protein>
<evidence type="ECO:0000313" key="9">
    <source>
        <dbReference type="EMBL" id="MBB6222332.1"/>
    </source>
</evidence>
<dbReference type="Proteomes" id="UP000517187">
    <property type="component" value="Unassembled WGS sequence"/>
</dbReference>
<dbReference type="InterPro" id="IPR049299">
    <property type="entry name" value="Thio2_N"/>
</dbReference>
<dbReference type="FunFam" id="3.40.30.10:FF:000001">
    <property type="entry name" value="Thioredoxin"/>
    <property type="match status" value="1"/>
</dbReference>
<dbReference type="AlphaFoldDB" id="A0A7W9ZT45"/>
<keyword evidence="5" id="KW-1015">Disulfide bond</keyword>
<dbReference type="PROSITE" id="PS51352">
    <property type="entry name" value="THIOREDOXIN_2"/>
    <property type="match status" value="1"/>
</dbReference>